<proteinExistence type="predicted"/>
<evidence type="ECO:0000313" key="1">
    <source>
        <dbReference type="EMBL" id="RXW16656.1"/>
    </source>
</evidence>
<dbReference type="AlphaFoldDB" id="A0A4Q2DCV6"/>
<dbReference type="OrthoDB" id="10382048at2759"/>
<comment type="caution">
    <text evidence="1">The sequence shown here is derived from an EMBL/GenBank/DDBJ whole genome shotgun (WGS) entry which is preliminary data.</text>
</comment>
<gene>
    <name evidence="1" type="ORF">EST38_g9197</name>
</gene>
<name>A0A4Q2DCV6_9AGAR</name>
<dbReference type="EMBL" id="SDEE01000414">
    <property type="protein sequence ID" value="RXW16656.1"/>
    <property type="molecule type" value="Genomic_DNA"/>
</dbReference>
<protein>
    <submittedName>
        <fullName evidence="1">Uncharacterized protein</fullName>
    </submittedName>
</protein>
<dbReference type="Proteomes" id="UP000290288">
    <property type="component" value="Unassembled WGS sequence"/>
</dbReference>
<accession>A0A4Q2DCV6</accession>
<reference evidence="1 2" key="1">
    <citation type="submission" date="2019-01" db="EMBL/GenBank/DDBJ databases">
        <title>Draft genome sequence of Psathyrella aberdarensis IHI B618.</title>
        <authorList>
            <person name="Buettner E."/>
            <person name="Kellner H."/>
        </authorList>
    </citation>
    <scope>NUCLEOTIDE SEQUENCE [LARGE SCALE GENOMIC DNA]</scope>
    <source>
        <strain evidence="1 2">IHI B618</strain>
    </source>
</reference>
<sequence>MLFDSTGDEDSKRDRGMFFEEVEKVIDEFLYPSLVLALIETVDHDEERSLAEGLLKNAYVDNTLKWSEE</sequence>
<evidence type="ECO:0000313" key="2">
    <source>
        <dbReference type="Proteomes" id="UP000290288"/>
    </source>
</evidence>
<keyword evidence="2" id="KW-1185">Reference proteome</keyword>
<organism evidence="1 2">
    <name type="scientific">Candolleomyces aberdarensis</name>
    <dbReference type="NCBI Taxonomy" id="2316362"/>
    <lineage>
        <taxon>Eukaryota</taxon>
        <taxon>Fungi</taxon>
        <taxon>Dikarya</taxon>
        <taxon>Basidiomycota</taxon>
        <taxon>Agaricomycotina</taxon>
        <taxon>Agaricomycetes</taxon>
        <taxon>Agaricomycetidae</taxon>
        <taxon>Agaricales</taxon>
        <taxon>Agaricineae</taxon>
        <taxon>Psathyrellaceae</taxon>
        <taxon>Candolleomyces</taxon>
    </lineage>
</organism>